<evidence type="ECO:0000256" key="6">
    <source>
        <dbReference type="ARBA" id="ARBA00022692"/>
    </source>
</evidence>
<feature type="domain" description="PAS" evidence="12">
    <location>
        <begin position="542"/>
        <end position="593"/>
    </location>
</feature>
<keyword evidence="16" id="KW-1185">Reference proteome</keyword>
<evidence type="ECO:0000256" key="8">
    <source>
        <dbReference type="ARBA" id="ARBA00022989"/>
    </source>
</evidence>
<dbReference type="InterPro" id="IPR004358">
    <property type="entry name" value="Sig_transdc_His_kin-like_C"/>
</dbReference>
<evidence type="ECO:0000259" key="12">
    <source>
        <dbReference type="PROSITE" id="PS50112"/>
    </source>
</evidence>
<keyword evidence="4" id="KW-0597">Phosphoprotein</keyword>
<dbReference type="SMART" id="SM01079">
    <property type="entry name" value="CHASE"/>
    <property type="match status" value="1"/>
</dbReference>
<dbReference type="OrthoDB" id="9811889at2"/>
<dbReference type="InterPro" id="IPR001610">
    <property type="entry name" value="PAC"/>
</dbReference>
<dbReference type="GO" id="GO:0016020">
    <property type="term" value="C:membrane"/>
    <property type="evidence" value="ECO:0007669"/>
    <property type="project" value="UniProtKB-SubCell"/>
</dbReference>
<dbReference type="PRINTS" id="PR00344">
    <property type="entry name" value="BCTRLSENSOR"/>
</dbReference>
<dbReference type="PANTHER" id="PTHR43304:SF1">
    <property type="entry name" value="PAC DOMAIN-CONTAINING PROTEIN"/>
    <property type="match status" value="1"/>
</dbReference>
<dbReference type="STRING" id="228959.SAMN05421797_101415"/>
<organism evidence="15 16">
    <name type="scientific">Maribacter ulvicola</name>
    <dbReference type="NCBI Taxonomy" id="228959"/>
    <lineage>
        <taxon>Bacteria</taxon>
        <taxon>Pseudomonadati</taxon>
        <taxon>Bacteroidota</taxon>
        <taxon>Flavobacteriia</taxon>
        <taxon>Flavobacteriales</taxon>
        <taxon>Flavobacteriaceae</taxon>
        <taxon>Maribacter</taxon>
    </lineage>
</organism>
<dbReference type="PROSITE" id="PS50113">
    <property type="entry name" value="PAC"/>
    <property type="match status" value="1"/>
</dbReference>
<dbReference type="SUPFAM" id="SSF55874">
    <property type="entry name" value="ATPase domain of HSP90 chaperone/DNA topoisomerase II/histidine kinase"/>
    <property type="match status" value="1"/>
</dbReference>
<dbReference type="InterPro" id="IPR003594">
    <property type="entry name" value="HATPase_dom"/>
</dbReference>
<dbReference type="SMART" id="SM00387">
    <property type="entry name" value="HATPase_c"/>
    <property type="match status" value="1"/>
</dbReference>
<dbReference type="SMART" id="SM00091">
    <property type="entry name" value="PAS"/>
    <property type="match status" value="5"/>
</dbReference>
<feature type="domain" description="CHASE" evidence="14">
    <location>
        <begin position="110"/>
        <end position="242"/>
    </location>
</feature>
<dbReference type="InterPro" id="IPR052162">
    <property type="entry name" value="Sensor_kinase/Photoreceptor"/>
</dbReference>
<keyword evidence="5" id="KW-0808">Transferase</keyword>
<evidence type="ECO:0000256" key="3">
    <source>
        <dbReference type="ARBA" id="ARBA00012438"/>
    </source>
</evidence>
<dbReference type="InterPro" id="IPR000700">
    <property type="entry name" value="PAS-assoc_C"/>
</dbReference>
<dbReference type="EMBL" id="FTMA01000001">
    <property type="protein sequence ID" value="SIQ02959.1"/>
    <property type="molecule type" value="Genomic_DNA"/>
</dbReference>
<evidence type="ECO:0000259" key="14">
    <source>
        <dbReference type="PROSITE" id="PS50839"/>
    </source>
</evidence>
<dbReference type="RefSeq" id="WP_076546656.1">
    <property type="nucleotide sequence ID" value="NZ_FTMA01000001.1"/>
</dbReference>
<dbReference type="Gene3D" id="3.30.450.350">
    <property type="entry name" value="CHASE domain"/>
    <property type="match status" value="1"/>
</dbReference>
<dbReference type="InterPro" id="IPR036097">
    <property type="entry name" value="HisK_dim/P_sf"/>
</dbReference>
<dbReference type="SMART" id="SM00388">
    <property type="entry name" value="HisKA"/>
    <property type="match status" value="1"/>
</dbReference>
<dbReference type="CDD" id="cd00075">
    <property type="entry name" value="HATPase"/>
    <property type="match status" value="1"/>
</dbReference>
<proteinExistence type="predicted"/>
<dbReference type="Pfam" id="PF03924">
    <property type="entry name" value="CHASE"/>
    <property type="match status" value="1"/>
</dbReference>
<dbReference type="GO" id="GO:0000155">
    <property type="term" value="F:phosphorelay sensor kinase activity"/>
    <property type="evidence" value="ECO:0007669"/>
    <property type="project" value="InterPro"/>
</dbReference>
<dbReference type="InterPro" id="IPR036890">
    <property type="entry name" value="HATPase_C_sf"/>
</dbReference>
<reference evidence="16" key="1">
    <citation type="submission" date="2017-01" db="EMBL/GenBank/DDBJ databases">
        <authorList>
            <person name="Varghese N."/>
            <person name="Submissions S."/>
        </authorList>
    </citation>
    <scope>NUCLEOTIDE SEQUENCE [LARGE SCALE GENOMIC DNA]</scope>
    <source>
        <strain evidence="16">DSM 15366</strain>
    </source>
</reference>
<dbReference type="SUPFAM" id="SSF47384">
    <property type="entry name" value="Homodimeric domain of signal transducing histidine kinase"/>
    <property type="match status" value="1"/>
</dbReference>
<comment type="catalytic activity">
    <reaction evidence="1">
        <text>ATP + protein L-histidine = ADP + protein N-phospho-L-histidine.</text>
        <dbReference type="EC" id="2.7.13.3"/>
    </reaction>
</comment>
<evidence type="ECO:0000256" key="5">
    <source>
        <dbReference type="ARBA" id="ARBA00022679"/>
    </source>
</evidence>
<evidence type="ECO:0000256" key="4">
    <source>
        <dbReference type="ARBA" id="ARBA00022553"/>
    </source>
</evidence>
<dbReference type="Pfam" id="PF02518">
    <property type="entry name" value="HATPase_c"/>
    <property type="match status" value="1"/>
</dbReference>
<evidence type="ECO:0000313" key="15">
    <source>
        <dbReference type="EMBL" id="SIQ02959.1"/>
    </source>
</evidence>
<dbReference type="PROSITE" id="PS50109">
    <property type="entry name" value="HIS_KIN"/>
    <property type="match status" value="1"/>
</dbReference>
<feature type="domain" description="PAS" evidence="12">
    <location>
        <begin position="431"/>
        <end position="473"/>
    </location>
</feature>
<dbReference type="Gene3D" id="3.30.450.20">
    <property type="entry name" value="PAS domain"/>
    <property type="match status" value="6"/>
</dbReference>
<feature type="transmembrane region" description="Helical" evidence="10">
    <location>
        <begin position="255"/>
        <end position="276"/>
    </location>
</feature>
<evidence type="ECO:0000313" key="16">
    <source>
        <dbReference type="Proteomes" id="UP000186953"/>
    </source>
</evidence>
<dbReference type="InterPro" id="IPR035965">
    <property type="entry name" value="PAS-like_dom_sf"/>
</dbReference>
<dbReference type="InterPro" id="IPR005467">
    <property type="entry name" value="His_kinase_dom"/>
</dbReference>
<dbReference type="InterPro" id="IPR006189">
    <property type="entry name" value="CHASE_dom"/>
</dbReference>
<evidence type="ECO:0000256" key="2">
    <source>
        <dbReference type="ARBA" id="ARBA00004370"/>
    </source>
</evidence>
<evidence type="ECO:0000256" key="10">
    <source>
        <dbReference type="SAM" id="Phobius"/>
    </source>
</evidence>
<dbReference type="CDD" id="cd00130">
    <property type="entry name" value="PAS"/>
    <property type="match status" value="4"/>
</dbReference>
<protein>
    <recommendedName>
        <fullName evidence="3">histidine kinase</fullName>
        <ecNumber evidence="3">2.7.13.3</ecNumber>
    </recommendedName>
</protein>
<evidence type="ECO:0000256" key="7">
    <source>
        <dbReference type="ARBA" id="ARBA00022777"/>
    </source>
</evidence>
<dbReference type="PROSITE" id="PS50112">
    <property type="entry name" value="PAS"/>
    <property type="match status" value="4"/>
</dbReference>
<name>A0A1N6PFG1_9FLAO</name>
<dbReference type="PROSITE" id="PS50839">
    <property type="entry name" value="CHASE"/>
    <property type="match status" value="1"/>
</dbReference>
<dbReference type="InterPro" id="IPR042240">
    <property type="entry name" value="CHASE_sf"/>
</dbReference>
<dbReference type="InterPro" id="IPR003661">
    <property type="entry name" value="HisK_dim/P_dom"/>
</dbReference>
<accession>A0A1N6PFG1</accession>
<dbReference type="SUPFAM" id="SSF55785">
    <property type="entry name" value="PYP-like sensor domain (PAS domain)"/>
    <property type="match status" value="6"/>
</dbReference>
<dbReference type="Gene3D" id="3.30.565.10">
    <property type="entry name" value="Histidine kinase-like ATPase, C-terminal domain"/>
    <property type="match status" value="1"/>
</dbReference>
<dbReference type="InterPro" id="IPR000014">
    <property type="entry name" value="PAS"/>
</dbReference>
<dbReference type="AlphaFoldDB" id="A0A1N6PFG1"/>
<feature type="transmembrane region" description="Helical" evidence="10">
    <location>
        <begin position="14"/>
        <end position="33"/>
    </location>
</feature>
<evidence type="ECO:0000256" key="1">
    <source>
        <dbReference type="ARBA" id="ARBA00000085"/>
    </source>
</evidence>
<comment type="subcellular location">
    <subcellularLocation>
        <location evidence="2">Membrane</location>
    </subcellularLocation>
</comment>
<evidence type="ECO:0000259" key="11">
    <source>
        <dbReference type="PROSITE" id="PS50109"/>
    </source>
</evidence>
<dbReference type="Proteomes" id="UP000186953">
    <property type="component" value="Unassembled WGS sequence"/>
</dbReference>
<feature type="domain" description="Histidine kinase" evidence="11">
    <location>
        <begin position="1056"/>
        <end position="1268"/>
    </location>
</feature>
<dbReference type="PANTHER" id="PTHR43304">
    <property type="entry name" value="PHYTOCHROME-LIKE PROTEIN CPH1"/>
    <property type="match status" value="1"/>
</dbReference>
<keyword evidence="7" id="KW-0418">Kinase</keyword>
<gene>
    <name evidence="15" type="ORF">SAMN05421797_101415</name>
</gene>
<keyword evidence="6 10" id="KW-0812">Transmembrane</keyword>
<dbReference type="Pfam" id="PF13426">
    <property type="entry name" value="PAS_9"/>
    <property type="match status" value="4"/>
</dbReference>
<keyword evidence="8 10" id="KW-1133">Transmembrane helix</keyword>
<evidence type="ECO:0000256" key="9">
    <source>
        <dbReference type="ARBA" id="ARBA00023136"/>
    </source>
</evidence>
<keyword evidence="9 10" id="KW-0472">Membrane</keyword>
<dbReference type="CDD" id="cd00082">
    <property type="entry name" value="HisKA"/>
    <property type="match status" value="1"/>
</dbReference>
<evidence type="ECO:0000259" key="13">
    <source>
        <dbReference type="PROSITE" id="PS50113"/>
    </source>
</evidence>
<dbReference type="Gene3D" id="1.10.287.130">
    <property type="match status" value="1"/>
</dbReference>
<feature type="domain" description="PAC" evidence="13">
    <location>
        <begin position="368"/>
        <end position="415"/>
    </location>
</feature>
<dbReference type="SMART" id="SM00086">
    <property type="entry name" value="PAC"/>
    <property type="match status" value="4"/>
</dbReference>
<feature type="domain" description="PAS" evidence="12">
    <location>
        <begin position="911"/>
        <end position="999"/>
    </location>
</feature>
<sequence length="1270" mass="145347">MSEPEKCSVYKNPLLYGCLAFFIVLFITQFITYQKHQFHQKNEQQEIEIRVSKLKVDLQNVLGQSFNATQTLAFIIEHYGIPNNFDSVAQLLLNSNKAIDALELVNKEGVITHVYPKKGNEVIGMNILNDPDNKFGAKTTLERQDYFTAGPIYLKQGGSGIIGRRPLYKKGQFNGFVAAVVRLSTVINAARLNATDNKQFSYQLVKINPDKTEETFYASKSISKEGVTTLPLTTSKGEWKLYVYLNNDKTSSSTILFGVLGLLLSMVCGVLSWFLIRQPVKLNTLVKEKTALLKDSTDRYKSLIDGASDGIFLNDFRGNILDVNPYAIKMFGYTKEEFLNKKLIELITTEETVKRPIRFSEMRKGKTIRSERRLIKKDGTLFYGEVSAKMLDNNTIIGIVRDITERKELELIAEENLIKFSKAYNNRFVGMVIKDHNNNFVDANPYFLDLIGYSLEDIKGRSINELGLIDKEDTSKTNTAGHTLSNSKKVDKIEVDLIAKDGDTLHLIASIEPFEYLSETFTLSMYVDQTKAKRSNLEIIQSEKKYKQFTERISDAFVAFDQHWCFTDINAKAAKIAGLDPNEILGKNIWLEFPTFKDSEAYAIFKGAMIKQVYTHFEQYHEHVDLWIEHHLYPSHNGLSIFFRDITHKKREEQEKQQLISIIENSPGFMGLATLTGEPLFLNDAGKKMIDLPSNYDITNSKIFDYFEENYKEIILNEHLPAIMKKGLWTGEVPLKNLKTNKIIPLEFSAFLIKDKKTNNPIAIGSVGFDLTERKKNQREILELKSKMDAAVRIGKIGYWHWDMNGTIVEWSKEMYAIHEINPNTTITPDLVRESIYYEDLHLMNNILEASKGEDHSKPGIYRILLNDKTFKYVLATSEVVYDIDENPIVYRGTAMDITQNVLSELALKESQEKFSKAFDNKFVGMLIIDENDKVIEANTTVSNLLDVKKEDLIGTKIMDSNIVHLNEFYSKKRHKIIAELQEKGKISNEEFKLTLKNGQEKTFLVFKEILKIKDELKVLVTLIDDTKRKETAEILASQFLELQKTNSELDSFVYSASHELRAPLSSVLGLIQLIQMEDVDPKLYQHLSMMEKSIERLDDFIKDIIEYSRNKHIAINLEPINFTTLIELSIENLWYLDNTRKINIEINVDDNIHFVSDSKRISVLLNNFISNAIKYHDISNDNATIWVNVKTTKKEAVLIIRDNGVGIAEDQLEKIFEMFYRVSSKVIGSGIGLFIVKEVLSKLKGTIDVQSIINEGSTFTIKIPNESSR</sequence>
<dbReference type="EC" id="2.7.13.3" evidence="3"/>
<dbReference type="NCBIfam" id="TIGR00229">
    <property type="entry name" value="sensory_box"/>
    <property type="match status" value="4"/>
</dbReference>
<dbReference type="Pfam" id="PF00512">
    <property type="entry name" value="HisKA"/>
    <property type="match status" value="1"/>
</dbReference>
<feature type="domain" description="PAS" evidence="12">
    <location>
        <begin position="296"/>
        <end position="351"/>
    </location>
</feature>